<dbReference type="EMBL" id="JAEPQZ010000004">
    <property type="protein sequence ID" value="KAG2182470.1"/>
    <property type="molecule type" value="Genomic_DNA"/>
</dbReference>
<feature type="transmembrane region" description="Helical" evidence="2">
    <location>
        <begin position="201"/>
        <end position="224"/>
    </location>
</feature>
<keyword evidence="4" id="KW-1185">Reference proteome</keyword>
<dbReference type="Proteomes" id="UP000654370">
    <property type="component" value="Unassembled WGS sequence"/>
</dbReference>
<name>A0A8H7PYZ8_MORIS</name>
<evidence type="ECO:0000256" key="2">
    <source>
        <dbReference type="SAM" id="Phobius"/>
    </source>
</evidence>
<comment type="caution">
    <text evidence="3">The sequence shown here is derived from an EMBL/GenBank/DDBJ whole genome shotgun (WGS) entry which is preliminary data.</text>
</comment>
<protein>
    <submittedName>
        <fullName evidence="3">Uncharacterized protein</fullName>
    </submittedName>
</protein>
<evidence type="ECO:0000313" key="3">
    <source>
        <dbReference type="EMBL" id="KAG2182470.1"/>
    </source>
</evidence>
<evidence type="ECO:0000313" key="4">
    <source>
        <dbReference type="Proteomes" id="UP000654370"/>
    </source>
</evidence>
<proteinExistence type="predicted"/>
<keyword evidence="2" id="KW-0472">Membrane</keyword>
<dbReference type="OrthoDB" id="441660at2759"/>
<feature type="transmembrane region" description="Helical" evidence="2">
    <location>
        <begin position="111"/>
        <end position="127"/>
    </location>
</feature>
<gene>
    <name evidence="3" type="ORF">INT43_007400</name>
</gene>
<feature type="transmembrane region" description="Helical" evidence="2">
    <location>
        <begin position="173"/>
        <end position="195"/>
    </location>
</feature>
<accession>A0A8H7PYZ8</accession>
<sequence length="342" mass="38750">MKVFNTLADHEYLWKHITSVWAGFKNHVLTPDFVMKPLAAMDSNFNATACQALQGPKLQPIWISETAVYSFDALTYLYFILAFLLVPYPVYRMVANIFKWEVNQKTLARHWSDLMLGLSYGCIVFVFGNYSKAFSWITVVAFYPSIFAYALIAELPFTKTSLPRIKTWPIGMWIVFLLALGFILAFAAFHIYLAVELPMPFVIYYVCALAIPIFFILTAVALVYESTHNVFNSQVFRIKSAFSSKKARDSDEEQSDNENNRPKSPQPLTGGANAGESSTPNLVNFKVLTPVSLHLHHWQIFYVLCFFTRFDHPASQVAAGIVLACYMQGICAYGYDPLVNDV</sequence>
<feature type="region of interest" description="Disordered" evidence="1">
    <location>
        <begin position="247"/>
        <end position="275"/>
    </location>
</feature>
<reference evidence="3" key="1">
    <citation type="submission" date="2020-12" db="EMBL/GenBank/DDBJ databases">
        <title>Metabolic potential, ecology and presence of endohyphal bacteria is reflected in genomic diversity of Mucoromycotina.</title>
        <authorList>
            <person name="Muszewska A."/>
            <person name="Okrasinska A."/>
            <person name="Steczkiewicz K."/>
            <person name="Drgas O."/>
            <person name="Orlowska M."/>
            <person name="Perlinska-Lenart U."/>
            <person name="Aleksandrzak-Piekarczyk T."/>
            <person name="Szatraj K."/>
            <person name="Zielenkiewicz U."/>
            <person name="Pilsyk S."/>
            <person name="Malc E."/>
            <person name="Mieczkowski P."/>
            <person name="Kruszewska J.S."/>
            <person name="Biernat P."/>
            <person name="Pawlowska J."/>
        </authorList>
    </citation>
    <scope>NUCLEOTIDE SEQUENCE</scope>
    <source>
        <strain evidence="3">WA0000067209</strain>
    </source>
</reference>
<evidence type="ECO:0000256" key="1">
    <source>
        <dbReference type="SAM" id="MobiDB-lite"/>
    </source>
</evidence>
<feature type="transmembrane region" description="Helical" evidence="2">
    <location>
        <begin position="133"/>
        <end position="152"/>
    </location>
</feature>
<organism evidence="3 4">
    <name type="scientific">Mortierella isabellina</name>
    <name type="common">Filamentous fungus</name>
    <name type="synonym">Umbelopsis isabellina</name>
    <dbReference type="NCBI Taxonomy" id="91625"/>
    <lineage>
        <taxon>Eukaryota</taxon>
        <taxon>Fungi</taxon>
        <taxon>Fungi incertae sedis</taxon>
        <taxon>Mucoromycota</taxon>
        <taxon>Mucoromycotina</taxon>
        <taxon>Umbelopsidomycetes</taxon>
        <taxon>Umbelopsidales</taxon>
        <taxon>Umbelopsidaceae</taxon>
        <taxon>Umbelopsis</taxon>
    </lineage>
</organism>
<dbReference type="AlphaFoldDB" id="A0A8H7PYZ8"/>
<keyword evidence="2" id="KW-1133">Transmembrane helix</keyword>
<feature type="transmembrane region" description="Helical" evidence="2">
    <location>
        <begin position="73"/>
        <end position="91"/>
    </location>
</feature>
<keyword evidence="2" id="KW-0812">Transmembrane</keyword>